<dbReference type="InterPro" id="IPR007110">
    <property type="entry name" value="Ig-like_dom"/>
</dbReference>
<dbReference type="GeneTree" id="ENSGT00940000156298"/>
<protein>
    <recommendedName>
        <fullName evidence="1">Ig-like domain-containing protein</fullName>
    </recommendedName>
</protein>
<dbReference type="Ensembl" id="ENSUMAT00000003184.1">
    <property type="protein sequence ID" value="ENSUMAP00000002577.1"/>
    <property type="gene ID" value="ENSUMAG00000002281.1"/>
</dbReference>
<dbReference type="InterPro" id="IPR050150">
    <property type="entry name" value="IgV_Light_Chain"/>
</dbReference>
<dbReference type="InterPro" id="IPR013783">
    <property type="entry name" value="Ig-like_fold"/>
</dbReference>
<feature type="domain" description="Ig-like" evidence="1">
    <location>
        <begin position="2"/>
        <end position="91"/>
    </location>
</feature>
<dbReference type="AlphaFoldDB" id="A0A452T403"/>
<sequence>SQAVVIQEPSLSVSPGGTVTLTCDLSSFSVSASNSHRWFQQTPGQAPCMHIYSTSRHPSGVPEHFSGSISGNKAILTIMMVQCEDEADYCC</sequence>
<dbReference type="PROSITE" id="PS50835">
    <property type="entry name" value="IG_LIKE"/>
    <property type="match status" value="1"/>
</dbReference>
<reference evidence="2" key="1">
    <citation type="submission" date="2019-03" db="UniProtKB">
        <authorList>
            <consortium name="Ensembl"/>
        </authorList>
    </citation>
    <scope>IDENTIFICATION</scope>
</reference>
<dbReference type="Pfam" id="PF07686">
    <property type="entry name" value="V-set"/>
    <property type="match status" value="1"/>
</dbReference>
<evidence type="ECO:0000313" key="2">
    <source>
        <dbReference type="Ensembl" id="ENSUMAP00000002577"/>
    </source>
</evidence>
<dbReference type="SUPFAM" id="SSF48726">
    <property type="entry name" value="Immunoglobulin"/>
    <property type="match status" value="1"/>
</dbReference>
<dbReference type="OMA" id="PRWYQQT"/>
<proteinExistence type="predicted"/>
<dbReference type="SMART" id="SM00406">
    <property type="entry name" value="IGv"/>
    <property type="match status" value="1"/>
</dbReference>
<evidence type="ECO:0000259" key="1">
    <source>
        <dbReference type="PROSITE" id="PS50835"/>
    </source>
</evidence>
<dbReference type="Gene3D" id="2.60.40.10">
    <property type="entry name" value="Immunoglobulins"/>
    <property type="match status" value="1"/>
</dbReference>
<name>A0A452T403_URSMA</name>
<dbReference type="PANTHER" id="PTHR23267">
    <property type="entry name" value="IMMUNOGLOBULIN LIGHT CHAIN"/>
    <property type="match status" value="1"/>
</dbReference>
<organism evidence="2">
    <name type="scientific">Ursus maritimus</name>
    <name type="common">Polar bear</name>
    <name type="synonym">Thalarctos maritimus</name>
    <dbReference type="NCBI Taxonomy" id="29073"/>
    <lineage>
        <taxon>Eukaryota</taxon>
        <taxon>Metazoa</taxon>
        <taxon>Chordata</taxon>
        <taxon>Craniata</taxon>
        <taxon>Vertebrata</taxon>
        <taxon>Euteleostomi</taxon>
        <taxon>Mammalia</taxon>
        <taxon>Eutheria</taxon>
        <taxon>Laurasiatheria</taxon>
        <taxon>Carnivora</taxon>
        <taxon>Caniformia</taxon>
        <taxon>Ursidae</taxon>
        <taxon>Ursus</taxon>
    </lineage>
</organism>
<dbReference type="InterPro" id="IPR036179">
    <property type="entry name" value="Ig-like_dom_sf"/>
</dbReference>
<dbReference type="InterPro" id="IPR013106">
    <property type="entry name" value="Ig_V-set"/>
</dbReference>
<accession>A0A452T403</accession>